<proteinExistence type="predicted"/>
<gene>
    <name evidence="1" type="ORF">SAMN05216553_10540</name>
</gene>
<evidence type="ECO:0000313" key="2">
    <source>
        <dbReference type="Proteomes" id="UP000199623"/>
    </source>
</evidence>
<name>A0A1G7R0L1_9PSEU</name>
<keyword evidence="2" id="KW-1185">Reference proteome</keyword>
<evidence type="ECO:0008006" key="3">
    <source>
        <dbReference type="Google" id="ProtNLM"/>
    </source>
</evidence>
<evidence type="ECO:0000313" key="1">
    <source>
        <dbReference type="EMBL" id="SDG04311.1"/>
    </source>
</evidence>
<protein>
    <recommendedName>
        <fullName evidence="3">Excreted virulence factor EspC, type VII ESX diderm</fullName>
    </recommendedName>
</protein>
<dbReference type="RefSeq" id="WP_090048722.1">
    <property type="nucleotide sequence ID" value="NZ_FNCC01000005.1"/>
</dbReference>
<sequence length="99" mass="10458">MNYRIDLAEMDAHAKRVDEIGGRIGTAIGAGGAASNPEAFGLLGMPLAALCSAAQHMAMNTLHDAAEAALDHHRRVKAWREDVANNEDEQAGRFGTGDS</sequence>
<organism evidence="1 2">
    <name type="scientific">Lentzea fradiae</name>
    <dbReference type="NCBI Taxonomy" id="200378"/>
    <lineage>
        <taxon>Bacteria</taxon>
        <taxon>Bacillati</taxon>
        <taxon>Actinomycetota</taxon>
        <taxon>Actinomycetes</taxon>
        <taxon>Pseudonocardiales</taxon>
        <taxon>Pseudonocardiaceae</taxon>
        <taxon>Lentzea</taxon>
    </lineage>
</organism>
<dbReference type="Proteomes" id="UP000199623">
    <property type="component" value="Unassembled WGS sequence"/>
</dbReference>
<dbReference type="STRING" id="200378.SAMN05216553_10540"/>
<accession>A0A1G7R0L1</accession>
<dbReference type="EMBL" id="FNCC01000005">
    <property type="protein sequence ID" value="SDG04311.1"/>
    <property type="molecule type" value="Genomic_DNA"/>
</dbReference>
<dbReference type="AlphaFoldDB" id="A0A1G7R0L1"/>
<reference evidence="2" key="1">
    <citation type="submission" date="2016-10" db="EMBL/GenBank/DDBJ databases">
        <authorList>
            <person name="Varghese N."/>
            <person name="Submissions S."/>
        </authorList>
    </citation>
    <scope>NUCLEOTIDE SEQUENCE [LARGE SCALE GENOMIC DNA]</scope>
    <source>
        <strain evidence="2">CGMCC 4.3506</strain>
    </source>
</reference>